<dbReference type="KEGG" id="sog:RA178_09710"/>
<dbReference type="InterPro" id="IPR021284">
    <property type="entry name" value="DUF2750"/>
</dbReference>
<dbReference type="RefSeq" id="WP_028760225.1">
    <property type="nucleotide sequence ID" value="NZ_CP132914.1"/>
</dbReference>
<name>A0AA50KH25_9GAMM</name>
<reference evidence="1" key="1">
    <citation type="submission" date="2023-08" db="EMBL/GenBank/DDBJ databases">
        <title>Complete genome sequence of Shewanella oncorhynchi Z-P2, a siderophore putrebactin-producing bacterium.</title>
        <authorList>
            <person name="Zhang Y."/>
        </authorList>
    </citation>
    <scope>NUCLEOTIDE SEQUENCE</scope>
    <source>
        <strain evidence="1">Z-P2</strain>
    </source>
</reference>
<gene>
    <name evidence="1" type="ORF">RA178_09710</name>
</gene>
<organism evidence="1">
    <name type="scientific">Shewanella oncorhynchi</name>
    <dbReference type="NCBI Taxonomy" id="2726434"/>
    <lineage>
        <taxon>Bacteria</taxon>
        <taxon>Pseudomonadati</taxon>
        <taxon>Pseudomonadota</taxon>
        <taxon>Gammaproteobacteria</taxon>
        <taxon>Alteromonadales</taxon>
        <taxon>Shewanellaceae</taxon>
        <taxon>Shewanella</taxon>
    </lineage>
</organism>
<dbReference type="Proteomes" id="UP001236800">
    <property type="component" value="Chromosome"/>
</dbReference>
<dbReference type="Pfam" id="PF11042">
    <property type="entry name" value="DUF2750"/>
    <property type="match status" value="1"/>
</dbReference>
<evidence type="ECO:0000313" key="1">
    <source>
        <dbReference type="EMBL" id="WMB74847.1"/>
    </source>
</evidence>
<dbReference type="GeneID" id="301339459"/>
<dbReference type="AlphaFoldDB" id="A0AA50KH25"/>
<protein>
    <submittedName>
        <fullName evidence="1">DUF2750 domain-containing protein</fullName>
    </submittedName>
</protein>
<proteinExistence type="predicted"/>
<sequence length="119" mass="12981">MSIASAHAAEFYREVAESNFVWGIKDSGGFPAPLDASGKRAMPFWSSESRAQTIIRSIPAYSSFVPVAIEWSVFCERWVPGLKKDGLLAGVNWAGAKASGFDIEPSDLQRNVEALRQST</sequence>
<accession>A0AA50KH25</accession>
<dbReference type="EMBL" id="CP132914">
    <property type="protein sequence ID" value="WMB74847.1"/>
    <property type="molecule type" value="Genomic_DNA"/>
</dbReference>